<organism evidence="1 2">
    <name type="scientific">Neophaeococcomyces mojaviensis</name>
    <dbReference type="NCBI Taxonomy" id="3383035"/>
    <lineage>
        <taxon>Eukaryota</taxon>
        <taxon>Fungi</taxon>
        <taxon>Dikarya</taxon>
        <taxon>Ascomycota</taxon>
        <taxon>Pezizomycotina</taxon>
        <taxon>Eurotiomycetes</taxon>
        <taxon>Chaetothyriomycetidae</taxon>
        <taxon>Chaetothyriales</taxon>
        <taxon>Chaetothyriales incertae sedis</taxon>
        <taxon>Neophaeococcomyces</taxon>
    </lineage>
</organism>
<proteinExistence type="predicted"/>
<sequence length="303" mass="34460">MFLYGAYYDDWDEVATWEMTIAIAAVNMHNFSIVDKNYTGDCQYGPGPVKSASYTMASCRLKRPKDRPVDFNSAYPDTGDRESVADEEISIISPAELVRFLQTYIVVKDVQSKQPVSRDLGVRVRVVQLSIVFLVICILMALLIVVGLVIYAKFLFIVHKRDQHPPLSKLDWMLQSIEEKNYFHGTSPGRLRRSVTSNLHDGHLNLAKRDKQRHEFEEATYGDSQQHIVPPQQNAFDEKNLSWSSPASSPQIAYPRHHPISSPIMSSKAPGLSVDVREQEPDTIDQCSPHVGWTNDGFLYRKY</sequence>
<dbReference type="EMBL" id="JAPDRQ010000030">
    <property type="protein sequence ID" value="KAJ9660515.1"/>
    <property type="molecule type" value="Genomic_DNA"/>
</dbReference>
<evidence type="ECO:0000313" key="2">
    <source>
        <dbReference type="Proteomes" id="UP001172386"/>
    </source>
</evidence>
<evidence type="ECO:0000313" key="1">
    <source>
        <dbReference type="EMBL" id="KAJ9660515.1"/>
    </source>
</evidence>
<keyword evidence="2" id="KW-1185">Reference proteome</keyword>
<comment type="caution">
    <text evidence="1">The sequence shown here is derived from an EMBL/GenBank/DDBJ whole genome shotgun (WGS) entry which is preliminary data.</text>
</comment>
<reference evidence="1" key="1">
    <citation type="submission" date="2022-10" db="EMBL/GenBank/DDBJ databases">
        <title>Culturing micro-colonial fungi from biological soil crusts in the Mojave desert and describing Neophaeococcomyces mojavensis, and introducing the new genera and species Taxawa tesnikishii.</title>
        <authorList>
            <person name="Kurbessoian T."/>
            <person name="Stajich J.E."/>
        </authorList>
    </citation>
    <scope>NUCLEOTIDE SEQUENCE</scope>
    <source>
        <strain evidence="1">JES_112</strain>
    </source>
</reference>
<gene>
    <name evidence="1" type="ORF">H2198_002451</name>
</gene>
<dbReference type="Proteomes" id="UP001172386">
    <property type="component" value="Unassembled WGS sequence"/>
</dbReference>
<protein>
    <submittedName>
        <fullName evidence="1">Uncharacterized protein</fullName>
    </submittedName>
</protein>
<name>A0ACC3AE23_9EURO</name>
<accession>A0ACC3AE23</accession>